<dbReference type="HOGENOM" id="CLU_2830674_0_0_1"/>
<accession>A0A0C2SQV7</accession>
<gene>
    <name evidence="1" type="ORF">M378DRAFT_456232</name>
</gene>
<dbReference type="EMBL" id="KN818240">
    <property type="protein sequence ID" value="KIL65670.1"/>
    <property type="molecule type" value="Genomic_DNA"/>
</dbReference>
<organism evidence="1 2">
    <name type="scientific">Amanita muscaria (strain Koide BX008)</name>
    <dbReference type="NCBI Taxonomy" id="946122"/>
    <lineage>
        <taxon>Eukaryota</taxon>
        <taxon>Fungi</taxon>
        <taxon>Dikarya</taxon>
        <taxon>Basidiomycota</taxon>
        <taxon>Agaricomycotina</taxon>
        <taxon>Agaricomycetes</taxon>
        <taxon>Agaricomycetidae</taxon>
        <taxon>Agaricales</taxon>
        <taxon>Pluteineae</taxon>
        <taxon>Amanitaceae</taxon>
        <taxon>Amanita</taxon>
    </lineage>
</organism>
<protein>
    <submittedName>
        <fullName evidence="1">Uncharacterized protein</fullName>
    </submittedName>
</protein>
<name>A0A0C2SQV7_AMAMK</name>
<sequence>MNPPARFPADSTMICFFNTHKSPRSICASLLSFDVISLSAGWLSSRQLKPSHSNWYLISPAQVLCR</sequence>
<proteinExistence type="predicted"/>
<keyword evidence="2" id="KW-1185">Reference proteome</keyword>
<reference evidence="1 2" key="1">
    <citation type="submission" date="2014-04" db="EMBL/GenBank/DDBJ databases">
        <title>Evolutionary Origins and Diversification of the Mycorrhizal Mutualists.</title>
        <authorList>
            <consortium name="DOE Joint Genome Institute"/>
            <consortium name="Mycorrhizal Genomics Consortium"/>
            <person name="Kohler A."/>
            <person name="Kuo A."/>
            <person name="Nagy L.G."/>
            <person name="Floudas D."/>
            <person name="Copeland A."/>
            <person name="Barry K.W."/>
            <person name="Cichocki N."/>
            <person name="Veneault-Fourrey C."/>
            <person name="LaButti K."/>
            <person name="Lindquist E.A."/>
            <person name="Lipzen A."/>
            <person name="Lundell T."/>
            <person name="Morin E."/>
            <person name="Murat C."/>
            <person name="Riley R."/>
            <person name="Ohm R."/>
            <person name="Sun H."/>
            <person name="Tunlid A."/>
            <person name="Henrissat B."/>
            <person name="Grigoriev I.V."/>
            <person name="Hibbett D.S."/>
            <person name="Martin F."/>
        </authorList>
    </citation>
    <scope>NUCLEOTIDE SEQUENCE [LARGE SCALE GENOMIC DNA]</scope>
    <source>
        <strain evidence="1 2">Koide BX008</strain>
    </source>
</reference>
<evidence type="ECO:0000313" key="1">
    <source>
        <dbReference type="EMBL" id="KIL65670.1"/>
    </source>
</evidence>
<dbReference type="InParanoid" id="A0A0C2SQV7"/>
<dbReference type="Proteomes" id="UP000054549">
    <property type="component" value="Unassembled WGS sequence"/>
</dbReference>
<dbReference type="AlphaFoldDB" id="A0A0C2SQV7"/>
<evidence type="ECO:0000313" key="2">
    <source>
        <dbReference type="Proteomes" id="UP000054549"/>
    </source>
</evidence>